<dbReference type="RefSeq" id="WP_111170464.1">
    <property type="nucleotide sequence ID" value="NZ_POUA01000287.1"/>
</dbReference>
<dbReference type="EMBL" id="POUA01000287">
    <property type="protein sequence ID" value="PZG34324.1"/>
    <property type="molecule type" value="Genomic_DNA"/>
</dbReference>
<reference evidence="1 2" key="1">
    <citation type="submission" date="2018-01" db="EMBL/GenBank/DDBJ databases">
        <title>Draft genome sequence of Sphaerisporangium sp. 7K107.</title>
        <authorList>
            <person name="Sahin N."/>
            <person name="Saygin H."/>
            <person name="Ay H."/>
        </authorList>
    </citation>
    <scope>NUCLEOTIDE SEQUENCE [LARGE SCALE GENOMIC DNA]</scope>
    <source>
        <strain evidence="1 2">7K107</strain>
    </source>
</reference>
<sequence>MLFLVTPPAGAAAVPSPKEYVSYLDLECFATDPYQPPATRLTIQHLNPVLSGLPAETVTLGPREQLCTPVAKNRVVPPKTVLDYISFTDLACYRTTGAAINRSLVLSQLNPVLADLPRQQVNVTGLQQLCVPVLKNNATPPTKEALEFISHIDLACYAITPNTPMNRALNLTQLNPIVARAIRPRDTRVTEARQLCVPVQKRGDEIPKELLEVIRWIDLEKYDIVSGTAIQNVPLTLQHINPVLRGLPAERATLLGRSQLAVPVAKNGVFPPG</sequence>
<evidence type="ECO:0000313" key="1">
    <source>
        <dbReference type="EMBL" id="PZG34324.1"/>
    </source>
</evidence>
<evidence type="ECO:0000313" key="2">
    <source>
        <dbReference type="Proteomes" id="UP000248544"/>
    </source>
</evidence>
<dbReference type="Proteomes" id="UP000248544">
    <property type="component" value="Unassembled WGS sequence"/>
</dbReference>
<keyword evidence="2" id="KW-1185">Reference proteome</keyword>
<dbReference type="AlphaFoldDB" id="A0A2W2H5I6"/>
<protein>
    <submittedName>
        <fullName evidence="1">Uncharacterized protein</fullName>
    </submittedName>
</protein>
<proteinExistence type="predicted"/>
<accession>A0A2W2H5I6</accession>
<gene>
    <name evidence="1" type="ORF">C1I98_28320</name>
</gene>
<organism evidence="1 2">
    <name type="scientific">Spongiactinospora gelatinilytica</name>
    <dbReference type="NCBI Taxonomy" id="2666298"/>
    <lineage>
        <taxon>Bacteria</taxon>
        <taxon>Bacillati</taxon>
        <taxon>Actinomycetota</taxon>
        <taxon>Actinomycetes</taxon>
        <taxon>Streptosporangiales</taxon>
        <taxon>Streptosporangiaceae</taxon>
        <taxon>Spongiactinospora</taxon>
    </lineage>
</organism>
<comment type="caution">
    <text evidence="1">The sequence shown here is derived from an EMBL/GenBank/DDBJ whole genome shotgun (WGS) entry which is preliminary data.</text>
</comment>
<name>A0A2W2H5I6_9ACTN</name>